<dbReference type="Pfam" id="PF00752">
    <property type="entry name" value="XPG_N"/>
    <property type="match status" value="1"/>
</dbReference>
<reference evidence="15 16" key="1">
    <citation type="submission" date="2020-08" db="EMBL/GenBank/DDBJ databases">
        <title>Plant Genome Project.</title>
        <authorList>
            <person name="Zhang R.-G."/>
        </authorList>
    </citation>
    <scope>NUCLEOTIDE SEQUENCE [LARGE SCALE GENOMIC DNA]</scope>
    <source>
        <tissue evidence="15">Rhizome</tissue>
    </source>
</reference>
<feature type="domain" description="XPG-I" evidence="13">
    <location>
        <begin position="136"/>
        <end position="206"/>
    </location>
</feature>
<proteinExistence type="inferred from homology"/>
<evidence type="ECO:0000256" key="10">
    <source>
        <dbReference type="ARBA" id="ARBA00023242"/>
    </source>
</evidence>
<evidence type="ECO:0000256" key="8">
    <source>
        <dbReference type="ARBA" id="ARBA00022842"/>
    </source>
</evidence>
<keyword evidence="5" id="KW-0255">Endonuclease</keyword>
<keyword evidence="6" id="KW-0227">DNA damage</keyword>
<evidence type="ECO:0000313" key="16">
    <source>
        <dbReference type="Proteomes" id="UP000734854"/>
    </source>
</evidence>
<evidence type="ECO:0000256" key="9">
    <source>
        <dbReference type="ARBA" id="ARBA00023204"/>
    </source>
</evidence>
<evidence type="ECO:0000313" key="15">
    <source>
        <dbReference type="EMBL" id="KAG6512102.1"/>
    </source>
</evidence>
<dbReference type="Proteomes" id="UP000734854">
    <property type="component" value="Unassembled WGS sequence"/>
</dbReference>
<evidence type="ECO:0000256" key="4">
    <source>
        <dbReference type="ARBA" id="ARBA00022723"/>
    </source>
</evidence>
<dbReference type="FunFam" id="1.10.150.20:FF:000030">
    <property type="entry name" value="Flap endonuclease GEN-like 1"/>
    <property type="match status" value="1"/>
</dbReference>
<dbReference type="GO" id="GO:0005634">
    <property type="term" value="C:nucleus"/>
    <property type="evidence" value="ECO:0007669"/>
    <property type="project" value="UniProtKB-SubCell"/>
</dbReference>
<evidence type="ECO:0000256" key="11">
    <source>
        <dbReference type="ARBA" id="ARBA00038112"/>
    </source>
</evidence>
<organism evidence="15 16">
    <name type="scientific">Zingiber officinale</name>
    <name type="common">Ginger</name>
    <name type="synonym">Amomum zingiber</name>
    <dbReference type="NCBI Taxonomy" id="94328"/>
    <lineage>
        <taxon>Eukaryota</taxon>
        <taxon>Viridiplantae</taxon>
        <taxon>Streptophyta</taxon>
        <taxon>Embryophyta</taxon>
        <taxon>Tracheophyta</taxon>
        <taxon>Spermatophyta</taxon>
        <taxon>Magnoliopsida</taxon>
        <taxon>Liliopsida</taxon>
        <taxon>Zingiberales</taxon>
        <taxon>Zingiberaceae</taxon>
        <taxon>Zingiber</taxon>
    </lineage>
</organism>
<dbReference type="Pfam" id="PF00867">
    <property type="entry name" value="XPG_I"/>
    <property type="match status" value="1"/>
</dbReference>
<keyword evidence="7" id="KW-0378">Hydrolase</keyword>
<evidence type="ECO:0000259" key="13">
    <source>
        <dbReference type="SMART" id="SM00484"/>
    </source>
</evidence>
<evidence type="ECO:0000256" key="12">
    <source>
        <dbReference type="ARBA" id="ARBA00073453"/>
    </source>
</evidence>
<dbReference type="OrthoDB" id="2959108at2759"/>
<evidence type="ECO:0000256" key="3">
    <source>
        <dbReference type="ARBA" id="ARBA00022722"/>
    </source>
</evidence>
<dbReference type="GO" id="GO:0009555">
    <property type="term" value="P:pollen development"/>
    <property type="evidence" value="ECO:0007669"/>
    <property type="project" value="TreeGrafter"/>
</dbReference>
<dbReference type="SMART" id="SM00484">
    <property type="entry name" value="XPGI"/>
    <property type="match status" value="1"/>
</dbReference>
<comment type="similarity">
    <text evidence="11">Belongs to the XPG/RAD2 endonuclease family. GEN subfamily.</text>
</comment>
<dbReference type="InterPro" id="IPR006085">
    <property type="entry name" value="XPG_DNA_repair_N"/>
</dbReference>
<evidence type="ECO:0000256" key="7">
    <source>
        <dbReference type="ARBA" id="ARBA00022801"/>
    </source>
</evidence>
<dbReference type="GO" id="GO:0006281">
    <property type="term" value="P:DNA repair"/>
    <property type="evidence" value="ECO:0007669"/>
    <property type="project" value="UniProtKB-KW"/>
</dbReference>
<name>A0A8J5GP11_ZINOF</name>
<dbReference type="PANTHER" id="PTHR11081">
    <property type="entry name" value="FLAP ENDONUCLEASE FAMILY MEMBER"/>
    <property type="match status" value="1"/>
</dbReference>
<comment type="caution">
    <text evidence="15">The sequence shown here is derived from an EMBL/GenBank/DDBJ whole genome shotgun (WGS) entry which is preliminary data.</text>
</comment>
<evidence type="ECO:0000256" key="6">
    <source>
        <dbReference type="ARBA" id="ARBA00022763"/>
    </source>
</evidence>
<accession>A0A8J5GP11</accession>
<feature type="domain" description="XPG N-terminal" evidence="14">
    <location>
        <begin position="1"/>
        <end position="99"/>
    </location>
</feature>
<evidence type="ECO:0000256" key="2">
    <source>
        <dbReference type="ARBA" id="ARBA00004123"/>
    </source>
</evidence>
<protein>
    <recommendedName>
        <fullName evidence="12">Flap endonuclease GEN-like 1</fullName>
    </recommendedName>
</protein>
<keyword evidence="10" id="KW-0539">Nucleus</keyword>
<evidence type="ECO:0000256" key="5">
    <source>
        <dbReference type="ARBA" id="ARBA00022759"/>
    </source>
</evidence>
<comment type="subcellular location">
    <subcellularLocation>
        <location evidence="2">Nucleus</location>
    </subcellularLocation>
</comment>
<comment type="cofactor">
    <cofactor evidence="1">
        <name>Mg(2+)</name>
        <dbReference type="ChEBI" id="CHEBI:18420"/>
    </cofactor>
</comment>
<keyword evidence="9" id="KW-0234">DNA repair</keyword>
<dbReference type="GO" id="GO:0017108">
    <property type="term" value="F:5'-flap endonuclease activity"/>
    <property type="evidence" value="ECO:0007669"/>
    <property type="project" value="TreeGrafter"/>
</dbReference>
<evidence type="ECO:0000259" key="14">
    <source>
        <dbReference type="SMART" id="SM00485"/>
    </source>
</evidence>
<keyword evidence="8" id="KW-0460">Magnesium</keyword>
<dbReference type="InterPro" id="IPR006084">
    <property type="entry name" value="XPG/Rad2"/>
</dbReference>
<gene>
    <name evidence="15" type="ORF">ZIOFF_030196</name>
</gene>
<dbReference type="InterPro" id="IPR006086">
    <property type="entry name" value="XPG-I_dom"/>
</dbReference>
<keyword evidence="4" id="KW-0479">Metal-binding</keyword>
<dbReference type="SMART" id="SM00485">
    <property type="entry name" value="XPGN"/>
    <property type="match status" value="1"/>
</dbReference>
<dbReference type="GO" id="GO:0046872">
    <property type="term" value="F:metal ion binding"/>
    <property type="evidence" value="ECO:0007669"/>
    <property type="project" value="UniProtKB-KW"/>
</dbReference>
<evidence type="ECO:0000256" key="1">
    <source>
        <dbReference type="ARBA" id="ARBA00001946"/>
    </source>
</evidence>
<dbReference type="EMBL" id="JACMSC010000008">
    <property type="protein sequence ID" value="KAG6512102.1"/>
    <property type="molecule type" value="Genomic_DNA"/>
</dbReference>
<dbReference type="CDD" id="cd09869">
    <property type="entry name" value="PIN_GEN1"/>
    <property type="match status" value="1"/>
</dbReference>
<sequence length="602" mass="68423">MGVGGSFWDLLKPYARNEGIDFLREKRVAVDLSYWIVQHDAVIRRRKPNARNPHLRNTFFRTVALFSKMGAYPVFVVDGEPSPLKSQARIERFFRMSGLDPSELPKPVEGEGEVTPVRQRNRFFTKYVRECMELLKLLGMPVIEAHCEAEALSAQLNREGQVDACITADSDAFLFGAKCIIKGLSSNSKEPFECYNISDIEAGLGLKRKQLIAIALLVGNDHDLHGVPGFGVDNAVRFVRLYSDDEILDRLSMIGKGDLDIENGIATSSTMFSMTVKSPHCTHCGHPGRKSVHIKIACKQCVMNGSHTCMKKPSGFKCTCSSCDEAHKLKEHQRHEKWQVKMQKSIAAMPKFPNNEIIALYLNDSYGYFDGKDGLMLKWDKPKVEHLVDFLSFHQNWEPSYIRQKMLPLLCTIYLREIASTQNDNLLLNDQYKFHSIMQQKIKHGHPFYLIKWMRDAICTIHSVSNEQAELLPLQSPGSDESIDLLDEPDGPTILVDDGCFFLLTDENMDLVRAAFPKEVDRFLELKKSRCKNKVETSIRLASPISTEVQLSIKRFYRSTKAVAQDHEKGSFIDSSPCGKREKPTNLDKNLPKSVRRRLLFD</sequence>
<dbReference type="PANTHER" id="PTHR11081:SF59">
    <property type="entry name" value="FI23547P1"/>
    <property type="match status" value="1"/>
</dbReference>
<keyword evidence="3" id="KW-0540">Nuclease</keyword>
<keyword evidence="16" id="KW-1185">Reference proteome</keyword>
<dbReference type="FunFam" id="3.40.50.1010:FF:000032">
    <property type="entry name" value="Flap endonuclease GEN-like 1"/>
    <property type="match status" value="1"/>
</dbReference>
<dbReference type="AlphaFoldDB" id="A0A8J5GP11"/>